<feature type="non-terminal residue" evidence="7">
    <location>
        <position position="1"/>
    </location>
</feature>
<dbReference type="InterPro" id="IPR005821">
    <property type="entry name" value="Ion_trans_dom"/>
</dbReference>
<dbReference type="PANTHER" id="PTHR45743">
    <property type="entry name" value="POTASSIUM CHANNEL AKT1"/>
    <property type="match status" value="1"/>
</dbReference>
<comment type="caution">
    <text evidence="7">The sequence shown here is derived from an EMBL/GenBank/DDBJ whole genome shotgun (WGS) entry which is preliminary data.</text>
</comment>
<dbReference type="SUPFAM" id="SSF51206">
    <property type="entry name" value="cAMP-binding domain-like"/>
    <property type="match status" value="1"/>
</dbReference>
<dbReference type="GO" id="GO:0016020">
    <property type="term" value="C:membrane"/>
    <property type="evidence" value="ECO:0007669"/>
    <property type="project" value="UniProtKB-SubCell"/>
</dbReference>
<dbReference type="Pfam" id="PF00520">
    <property type="entry name" value="Ion_trans"/>
    <property type="match status" value="1"/>
</dbReference>
<keyword evidence="2 5" id="KW-0812">Transmembrane</keyword>
<sequence length="384" mass="44525">MRVPEPTILMQHGCGLPLWFLPLTSSPRSTRRVAPQQPPGTLETNRCQIAKLYLRGWFAIDFGSTVPWAQISEAMFTNESSSSVTRLTKMVKFIRLLRLMRMLRLAKLAVIWDRIEAKIGSIFLIQCISLLRVLGVVVAMCHWSACLFWLVGLPTNLFTELMSDEGQASYTAGPHWTTVWRKHDVDSEPWRWLDRSMSETYIFCFYWTLGVMRTMPAEVTPVNLPERVFVLIFMFFALSAFAICISMITQAFFKISERRRAFHEEFAAVRLHLRNSKVNEQVQERVKTYLKYLFNRRRIQAKEANLMNQLPQDIKMQVVQCQVMHQVDKLPSVNRLHSSIRRKVCEIAHTCDIMAWETVVQSGQHAESAWVLVAGRVQRVVIDE</sequence>
<dbReference type="GO" id="GO:0005249">
    <property type="term" value="F:voltage-gated potassium channel activity"/>
    <property type="evidence" value="ECO:0007669"/>
    <property type="project" value="InterPro"/>
</dbReference>
<name>A0A812WAA5_9DINO</name>
<protein>
    <submittedName>
        <fullName evidence="7">AKT2 protein</fullName>
    </submittedName>
</protein>
<dbReference type="AlphaFoldDB" id="A0A812WAA5"/>
<comment type="subcellular location">
    <subcellularLocation>
        <location evidence="1">Membrane</location>
        <topology evidence="1">Multi-pass membrane protein</topology>
    </subcellularLocation>
</comment>
<organism evidence="7 8">
    <name type="scientific">Symbiodinium necroappetens</name>
    <dbReference type="NCBI Taxonomy" id="1628268"/>
    <lineage>
        <taxon>Eukaryota</taxon>
        <taxon>Sar</taxon>
        <taxon>Alveolata</taxon>
        <taxon>Dinophyceae</taxon>
        <taxon>Suessiales</taxon>
        <taxon>Symbiodiniaceae</taxon>
        <taxon>Symbiodinium</taxon>
    </lineage>
</organism>
<dbReference type="EMBL" id="CAJNJA010032629">
    <property type="protein sequence ID" value="CAE7669159.1"/>
    <property type="molecule type" value="Genomic_DNA"/>
</dbReference>
<feature type="transmembrane region" description="Helical" evidence="5">
    <location>
        <begin position="122"/>
        <end position="151"/>
    </location>
</feature>
<dbReference type="InterPro" id="IPR018490">
    <property type="entry name" value="cNMP-bd_dom_sf"/>
</dbReference>
<dbReference type="InterPro" id="IPR045319">
    <property type="entry name" value="KAT/AKT"/>
</dbReference>
<dbReference type="Gene3D" id="1.10.287.630">
    <property type="entry name" value="Helix hairpin bin"/>
    <property type="match status" value="1"/>
</dbReference>
<feature type="domain" description="Ion transport" evidence="6">
    <location>
        <begin position="50"/>
        <end position="259"/>
    </location>
</feature>
<evidence type="ECO:0000259" key="6">
    <source>
        <dbReference type="Pfam" id="PF00520"/>
    </source>
</evidence>
<dbReference type="SUPFAM" id="SSF81324">
    <property type="entry name" value="Voltage-gated potassium channels"/>
    <property type="match status" value="1"/>
</dbReference>
<dbReference type="Proteomes" id="UP000601435">
    <property type="component" value="Unassembled WGS sequence"/>
</dbReference>
<dbReference type="PANTHER" id="PTHR45743:SF2">
    <property type="entry name" value="POTASSIUM CHANNEL AKT1"/>
    <property type="match status" value="1"/>
</dbReference>
<keyword evidence="3 5" id="KW-1133">Transmembrane helix</keyword>
<reference evidence="7" key="1">
    <citation type="submission" date="2021-02" db="EMBL/GenBank/DDBJ databases">
        <authorList>
            <person name="Dougan E. K."/>
            <person name="Rhodes N."/>
            <person name="Thang M."/>
            <person name="Chan C."/>
        </authorList>
    </citation>
    <scope>NUCLEOTIDE SEQUENCE</scope>
</reference>
<evidence type="ECO:0000313" key="8">
    <source>
        <dbReference type="Proteomes" id="UP000601435"/>
    </source>
</evidence>
<evidence type="ECO:0000256" key="5">
    <source>
        <dbReference type="SAM" id="Phobius"/>
    </source>
</evidence>
<proteinExistence type="predicted"/>
<feature type="transmembrane region" description="Helical" evidence="5">
    <location>
        <begin position="228"/>
        <end position="253"/>
    </location>
</feature>
<evidence type="ECO:0000256" key="1">
    <source>
        <dbReference type="ARBA" id="ARBA00004141"/>
    </source>
</evidence>
<evidence type="ECO:0000313" key="7">
    <source>
        <dbReference type="EMBL" id="CAE7669159.1"/>
    </source>
</evidence>
<evidence type="ECO:0000256" key="2">
    <source>
        <dbReference type="ARBA" id="ARBA00022692"/>
    </source>
</evidence>
<accession>A0A812WAA5</accession>
<keyword evidence="8" id="KW-1185">Reference proteome</keyword>
<gene>
    <name evidence="7" type="primary">AKT2</name>
    <name evidence="7" type="ORF">SNEC2469_LOCUS19146</name>
</gene>
<evidence type="ECO:0000256" key="3">
    <source>
        <dbReference type="ARBA" id="ARBA00022989"/>
    </source>
</evidence>
<dbReference type="OrthoDB" id="416476at2759"/>
<evidence type="ECO:0000256" key="4">
    <source>
        <dbReference type="ARBA" id="ARBA00023136"/>
    </source>
</evidence>
<keyword evidence="4 5" id="KW-0472">Membrane</keyword>
<dbReference type="Gene3D" id="1.10.287.70">
    <property type="match status" value="1"/>
</dbReference>